<feature type="region of interest" description="Disordered" evidence="1">
    <location>
        <begin position="269"/>
        <end position="432"/>
    </location>
</feature>
<proteinExistence type="predicted"/>
<feature type="compositionally biased region" description="Acidic residues" evidence="1">
    <location>
        <begin position="421"/>
        <end position="432"/>
    </location>
</feature>
<accession>A0A9N8H590</accession>
<feature type="chain" id="PRO_5040206281" evidence="2">
    <location>
        <begin position="22"/>
        <end position="432"/>
    </location>
</feature>
<dbReference type="AlphaFoldDB" id="A0A9N8H590"/>
<comment type="caution">
    <text evidence="3">The sequence shown here is derived from an EMBL/GenBank/DDBJ whole genome shotgun (WGS) entry which is preliminary data.</text>
</comment>
<name>A0A9N8H590_9STRA</name>
<feature type="compositionally biased region" description="Acidic residues" evidence="1">
    <location>
        <begin position="346"/>
        <end position="355"/>
    </location>
</feature>
<evidence type="ECO:0000256" key="1">
    <source>
        <dbReference type="SAM" id="MobiDB-lite"/>
    </source>
</evidence>
<evidence type="ECO:0000313" key="4">
    <source>
        <dbReference type="Proteomes" id="UP001153069"/>
    </source>
</evidence>
<reference evidence="3" key="1">
    <citation type="submission" date="2020-06" db="EMBL/GenBank/DDBJ databases">
        <authorList>
            <consortium name="Plant Systems Biology data submission"/>
        </authorList>
    </citation>
    <scope>NUCLEOTIDE SEQUENCE</scope>
    <source>
        <strain evidence="3">D6</strain>
    </source>
</reference>
<feature type="signal peptide" evidence="2">
    <location>
        <begin position="1"/>
        <end position="21"/>
    </location>
</feature>
<dbReference type="OrthoDB" id="43142at2759"/>
<protein>
    <submittedName>
        <fullName evidence="3">Uncharacterized protein</fullName>
    </submittedName>
</protein>
<feature type="compositionally biased region" description="Low complexity" evidence="1">
    <location>
        <begin position="332"/>
        <end position="345"/>
    </location>
</feature>
<feature type="compositionally biased region" description="Acidic residues" evidence="1">
    <location>
        <begin position="288"/>
        <end position="331"/>
    </location>
</feature>
<evidence type="ECO:0000313" key="3">
    <source>
        <dbReference type="EMBL" id="CAB9501386.1"/>
    </source>
</evidence>
<feature type="compositionally biased region" description="Basic residues" evidence="1">
    <location>
        <begin position="395"/>
        <end position="407"/>
    </location>
</feature>
<dbReference type="Proteomes" id="UP001153069">
    <property type="component" value="Unassembled WGS sequence"/>
</dbReference>
<evidence type="ECO:0000256" key="2">
    <source>
        <dbReference type="SAM" id="SignalP"/>
    </source>
</evidence>
<organism evidence="3 4">
    <name type="scientific">Seminavis robusta</name>
    <dbReference type="NCBI Taxonomy" id="568900"/>
    <lineage>
        <taxon>Eukaryota</taxon>
        <taxon>Sar</taxon>
        <taxon>Stramenopiles</taxon>
        <taxon>Ochrophyta</taxon>
        <taxon>Bacillariophyta</taxon>
        <taxon>Bacillariophyceae</taxon>
        <taxon>Bacillariophycidae</taxon>
        <taxon>Naviculales</taxon>
        <taxon>Naviculaceae</taxon>
        <taxon>Seminavis</taxon>
    </lineage>
</organism>
<keyword evidence="4" id="KW-1185">Reference proteome</keyword>
<gene>
    <name evidence="3" type="ORF">SEMRO_107_G053870.1</name>
</gene>
<sequence length="432" mass="48140">MMYLPTGLALALLLVVPTATGFTGPSLPTRSKAIDTTRANPALLSPLFHHDDHHHQVSSSSPEHEYKPMLHKLSHRWQSLQRRLQPATQLDEPVQLAGLFGSTVKKVHDPKTYLALALLAGFRYDWCFRNPFFWFGVAFCVKWYRARYVFKIPVWDRQPNWNNVITSKEQEKDLKAFTCKNCGSTIFIAKTREFFFEGSTGIGGLGCFSCGEKGKDNFVMDRERIVEDVADVDDYFDYEQPLDFVSRAERRKVLQEAKGDEELANKLLIERAGGSTEEETTTDNQSSTEEEATASDDNNSEEEENPVEVESIEDDDAGEETTSTDDEEEESASQPEESPVVAEESPVTEEEEPPVVEEKASSVEAADEEETVESIANEKEVEAVTADIPAETPKAPRKTGKKKKKKPTPSVPAPPAATESDASDDELDILGI</sequence>
<keyword evidence="2" id="KW-0732">Signal</keyword>
<dbReference type="EMBL" id="CAICTM010000106">
    <property type="protein sequence ID" value="CAB9501386.1"/>
    <property type="molecule type" value="Genomic_DNA"/>
</dbReference>